<sequence length="115" mass="13312">MGVHASAASSRGRVGLASLRWRSRRPRRSLENAQLRSRFPEQWVVVVCLTREFIEDSDCMNYLATALDSSKPLTKYIFVLFDDIQPTSVPRRLRQLLLPDSDHVGRRGRRRRECA</sequence>
<name>A0AAD9UDT3_RIDPI</name>
<evidence type="ECO:0000313" key="1">
    <source>
        <dbReference type="EMBL" id="KAK2185718.1"/>
    </source>
</evidence>
<dbReference type="InterPro" id="IPR035897">
    <property type="entry name" value="Toll_tir_struct_dom_sf"/>
</dbReference>
<protein>
    <submittedName>
        <fullName evidence="1">Uncharacterized protein</fullName>
    </submittedName>
</protein>
<keyword evidence="2" id="KW-1185">Reference proteome</keyword>
<evidence type="ECO:0000313" key="2">
    <source>
        <dbReference type="Proteomes" id="UP001209878"/>
    </source>
</evidence>
<dbReference type="EMBL" id="JAODUO010000225">
    <property type="protein sequence ID" value="KAK2185718.1"/>
    <property type="molecule type" value="Genomic_DNA"/>
</dbReference>
<organism evidence="1 2">
    <name type="scientific">Ridgeia piscesae</name>
    <name type="common">Tubeworm</name>
    <dbReference type="NCBI Taxonomy" id="27915"/>
    <lineage>
        <taxon>Eukaryota</taxon>
        <taxon>Metazoa</taxon>
        <taxon>Spiralia</taxon>
        <taxon>Lophotrochozoa</taxon>
        <taxon>Annelida</taxon>
        <taxon>Polychaeta</taxon>
        <taxon>Sedentaria</taxon>
        <taxon>Canalipalpata</taxon>
        <taxon>Sabellida</taxon>
        <taxon>Siboglinidae</taxon>
        <taxon>Ridgeia</taxon>
    </lineage>
</organism>
<gene>
    <name evidence="1" type="ORF">NP493_225g01035</name>
</gene>
<dbReference type="AlphaFoldDB" id="A0AAD9UDT3"/>
<accession>A0AAD9UDT3</accession>
<reference evidence="1" key="1">
    <citation type="journal article" date="2023" name="Mol. Biol. Evol.">
        <title>Third-Generation Sequencing Reveals the Adaptive Role of the Epigenome in Three Deep-Sea Polychaetes.</title>
        <authorList>
            <person name="Perez M."/>
            <person name="Aroh O."/>
            <person name="Sun Y."/>
            <person name="Lan Y."/>
            <person name="Juniper S.K."/>
            <person name="Young C.R."/>
            <person name="Angers B."/>
            <person name="Qian P.Y."/>
        </authorList>
    </citation>
    <scope>NUCLEOTIDE SEQUENCE</scope>
    <source>
        <strain evidence="1">R07B-5</strain>
    </source>
</reference>
<dbReference type="Gene3D" id="3.40.50.10140">
    <property type="entry name" value="Toll/interleukin-1 receptor homology (TIR) domain"/>
    <property type="match status" value="1"/>
</dbReference>
<comment type="caution">
    <text evidence="1">The sequence shown here is derived from an EMBL/GenBank/DDBJ whole genome shotgun (WGS) entry which is preliminary data.</text>
</comment>
<dbReference type="Proteomes" id="UP001209878">
    <property type="component" value="Unassembled WGS sequence"/>
</dbReference>
<proteinExistence type="predicted"/>